<dbReference type="EMBL" id="AEJF01000246">
    <property type="protein sequence ID" value="KLU20622.1"/>
    <property type="molecule type" value="Genomic_DNA"/>
</dbReference>
<evidence type="ECO:0008006" key="5">
    <source>
        <dbReference type="Google" id="ProtNLM"/>
    </source>
</evidence>
<sequence>MKTLRIMAASAVVLVFGHAQAQDATVAPQPSPVSQESATPSVGGVSDASRSDAGSPIGKTRQQVYQEYLRARQSGEMDRIQSLYGGQ</sequence>
<gene>
    <name evidence="3" type="ORF">EOS_40150</name>
</gene>
<keyword evidence="4" id="KW-1185">Reference proteome</keyword>
<evidence type="ECO:0000313" key="4">
    <source>
        <dbReference type="Proteomes" id="UP000035963"/>
    </source>
</evidence>
<evidence type="ECO:0000256" key="1">
    <source>
        <dbReference type="SAM" id="MobiDB-lite"/>
    </source>
</evidence>
<feature type="chain" id="PRO_5005248860" description="DUF4148 domain-containing protein" evidence="2">
    <location>
        <begin position="22"/>
        <end position="87"/>
    </location>
</feature>
<organism evidence="3 4">
    <name type="scientific">Caballeronia mineralivorans PML1(12)</name>
    <dbReference type="NCBI Taxonomy" id="908627"/>
    <lineage>
        <taxon>Bacteria</taxon>
        <taxon>Pseudomonadati</taxon>
        <taxon>Pseudomonadota</taxon>
        <taxon>Betaproteobacteria</taxon>
        <taxon>Burkholderiales</taxon>
        <taxon>Burkholderiaceae</taxon>
        <taxon>Caballeronia</taxon>
    </lineage>
</organism>
<reference evidence="3 4" key="1">
    <citation type="journal article" date="2015" name="Genome Announc.">
        <title>Draft Genome Sequence of Burkholderia sp. Strain PML1(12), an Ectomycorrhizosphere-Inhabiting Bacterium with Effective Mineral-Weathering Ability.</title>
        <authorList>
            <person name="Uroz S."/>
            <person name="Oger P."/>
        </authorList>
    </citation>
    <scope>NUCLEOTIDE SEQUENCE [LARGE SCALE GENOMIC DNA]</scope>
    <source>
        <strain evidence="4">PML1(12)</strain>
    </source>
</reference>
<comment type="caution">
    <text evidence="3">The sequence shown here is derived from an EMBL/GenBank/DDBJ whole genome shotgun (WGS) entry which is preliminary data.</text>
</comment>
<evidence type="ECO:0000313" key="3">
    <source>
        <dbReference type="EMBL" id="KLU20622.1"/>
    </source>
</evidence>
<feature type="signal peptide" evidence="2">
    <location>
        <begin position="1"/>
        <end position="21"/>
    </location>
</feature>
<accession>A0A0J1CIX5</accession>
<protein>
    <recommendedName>
        <fullName evidence="5">DUF4148 domain-containing protein</fullName>
    </recommendedName>
</protein>
<dbReference type="PATRIC" id="fig|908627.4.peg.9002"/>
<dbReference type="AlphaFoldDB" id="A0A0J1CIX5"/>
<evidence type="ECO:0000256" key="2">
    <source>
        <dbReference type="SAM" id="SignalP"/>
    </source>
</evidence>
<dbReference type="OrthoDB" id="9109403at2"/>
<keyword evidence="2" id="KW-0732">Signal</keyword>
<proteinExistence type="predicted"/>
<name>A0A0J1CIX5_9BURK</name>
<feature type="region of interest" description="Disordered" evidence="1">
    <location>
        <begin position="24"/>
        <end position="62"/>
    </location>
</feature>
<dbReference type="RefSeq" id="WP_047897803.1">
    <property type="nucleotide sequence ID" value="NZ_AEJF01000246.1"/>
</dbReference>
<dbReference type="Proteomes" id="UP000035963">
    <property type="component" value="Unassembled WGS sequence"/>
</dbReference>